<comment type="similarity">
    <text evidence="3 14">Belongs to the homoserine dehydrogenase family.</text>
</comment>
<dbReference type="SUPFAM" id="SSF51735">
    <property type="entry name" value="NAD(P)-binding Rossmann-fold domains"/>
    <property type="match status" value="1"/>
</dbReference>
<keyword evidence="17" id="KW-1185">Reference proteome</keyword>
<evidence type="ECO:0000256" key="7">
    <source>
        <dbReference type="ARBA" id="ARBA00022697"/>
    </source>
</evidence>
<dbReference type="EMBL" id="RQHV01000042">
    <property type="protein sequence ID" value="TGN11024.1"/>
    <property type="molecule type" value="Genomic_DNA"/>
</dbReference>
<feature type="binding site" evidence="12">
    <location>
        <position position="103"/>
    </location>
    <ligand>
        <name>NADPH</name>
        <dbReference type="ChEBI" id="CHEBI:57783"/>
    </ligand>
</feature>
<proteinExistence type="inferred from homology"/>
<evidence type="ECO:0000313" key="17">
    <source>
        <dbReference type="Proteomes" id="UP000298264"/>
    </source>
</evidence>
<feature type="active site" description="Proton donor" evidence="11">
    <location>
        <position position="203"/>
    </location>
</feature>
<organism evidence="16 17">
    <name type="scientific">Leptospira ilyithenensis</name>
    <dbReference type="NCBI Taxonomy" id="2484901"/>
    <lineage>
        <taxon>Bacteria</taxon>
        <taxon>Pseudomonadati</taxon>
        <taxon>Spirochaetota</taxon>
        <taxon>Spirochaetia</taxon>
        <taxon>Leptospirales</taxon>
        <taxon>Leptospiraceae</taxon>
        <taxon>Leptospira</taxon>
    </lineage>
</organism>
<sequence>MKQIRIGLVGVGTVGSGLLQLLEKNREIIKERNNLDVQLVAIATRTPERAKAYTSLPVSNDVISITTRPDVDIVVELIGGTTTAFDVVHSALRHGKTVITANKALLSEKGDELFSQAWKTGVELGFEAAVAGSIPIIRTLRDGLSSCEFEVLCGILNGTTNFILTKMEEENWDYSAALKKAQDLGFAETDPTFDVEGIDAGHKISLLSSLAFREKVPFGDLQVEGISKLKSIDILSSKSLGYRIKLLGISKKTSGGILTKVHPTLVPLNHPLANVMNEFNAVYYKTVESGAGMVTGKGAGALPTASAVLADLIFYASKFGVKDSIIENNIFPKSEKAEEKENAARYYLRFSTLDKPGVLAEIAKVLGKNNISIASVQQKEADKEPVHVIVLTHSATEGDFKKSIEEIDEMSSIIKEKTVAIRLLENL</sequence>
<evidence type="ECO:0000256" key="9">
    <source>
        <dbReference type="ARBA" id="ARBA00023002"/>
    </source>
</evidence>
<dbReference type="Gene3D" id="3.30.360.10">
    <property type="entry name" value="Dihydrodipicolinate Reductase, domain 2"/>
    <property type="match status" value="1"/>
</dbReference>
<dbReference type="AlphaFoldDB" id="A0A4R9LPL5"/>
<dbReference type="Gene3D" id="3.40.50.720">
    <property type="entry name" value="NAD(P)-binding Rossmann-like Domain"/>
    <property type="match status" value="1"/>
</dbReference>
<reference evidence="16" key="1">
    <citation type="journal article" date="2019" name="PLoS Negl. Trop. Dis.">
        <title>Revisiting the worldwide diversity of Leptospira species in the environment.</title>
        <authorList>
            <person name="Vincent A.T."/>
            <person name="Schiettekatte O."/>
            <person name="Bourhy P."/>
            <person name="Veyrier F.J."/>
            <person name="Picardeau M."/>
        </authorList>
    </citation>
    <scope>NUCLEOTIDE SEQUENCE [LARGE SCALE GENOMIC DNA]</scope>
    <source>
        <strain evidence="16">201400974</strain>
    </source>
</reference>
<keyword evidence="8 12" id="KW-0521">NADP</keyword>
<dbReference type="GO" id="GO:0050661">
    <property type="term" value="F:NADP binding"/>
    <property type="evidence" value="ECO:0007669"/>
    <property type="project" value="InterPro"/>
</dbReference>
<dbReference type="InterPro" id="IPR036291">
    <property type="entry name" value="NAD(P)-bd_dom_sf"/>
</dbReference>
<comment type="caution">
    <text evidence="16">The sequence shown here is derived from an EMBL/GenBank/DDBJ whole genome shotgun (WGS) entry which is preliminary data.</text>
</comment>
<dbReference type="EC" id="1.1.1.3" evidence="4 13"/>
<dbReference type="Gene3D" id="3.30.70.260">
    <property type="match status" value="1"/>
</dbReference>
<feature type="binding site" evidence="12">
    <location>
        <position position="188"/>
    </location>
    <ligand>
        <name>L-homoserine</name>
        <dbReference type="ChEBI" id="CHEBI:57476"/>
    </ligand>
</feature>
<dbReference type="InterPro" id="IPR005106">
    <property type="entry name" value="Asp/hSer_DH_NAD-bd"/>
</dbReference>
<dbReference type="PANTHER" id="PTHR43331">
    <property type="entry name" value="HOMOSERINE DEHYDROGENASE"/>
    <property type="match status" value="1"/>
</dbReference>
<dbReference type="InterPro" id="IPR019811">
    <property type="entry name" value="HDH_CS"/>
</dbReference>
<dbReference type="PROSITE" id="PS01042">
    <property type="entry name" value="HOMOSER_DHGENASE"/>
    <property type="match status" value="1"/>
</dbReference>
<gene>
    <name evidence="16" type="ORF">EHS11_07610</name>
</gene>
<evidence type="ECO:0000256" key="10">
    <source>
        <dbReference type="ARBA" id="ARBA00023167"/>
    </source>
</evidence>
<dbReference type="InterPro" id="IPR045865">
    <property type="entry name" value="ACT-like_dom_sf"/>
</dbReference>
<dbReference type="OrthoDB" id="9808167at2"/>
<evidence type="ECO:0000256" key="14">
    <source>
        <dbReference type="RuleBase" id="RU004171"/>
    </source>
</evidence>
<protein>
    <recommendedName>
        <fullName evidence="5 13">Homoserine dehydrogenase</fullName>
        <ecNumber evidence="4 13">1.1.1.3</ecNumber>
    </recommendedName>
</protein>
<keyword evidence="10 13" id="KW-0486">Methionine biosynthesis</keyword>
<keyword evidence="6 13" id="KW-0028">Amino-acid biosynthesis</keyword>
<evidence type="ECO:0000256" key="11">
    <source>
        <dbReference type="PIRSR" id="PIRSR000098-1"/>
    </source>
</evidence>
<comment type="catalytic activity">
    <reaction evidence="13">
        <text>L-homoserine + NADP(+) = L-aspartate 4-semialdehyde + NADPH + H(+)</text>
        <dbReference type="Rhea" id="RHEA:15761"/>
        <dbReference type="ChEBI" id="CHEBI:15378"/>
        <dbReference type="ChEBI" id="CHEBI:57476"/>
        <dbReference type="ChEBI" id="CHEBI:57783"/>
        <dbReference type="ChEBI" id="CHEBI:58349"/>
        <dbReference type="ChEBI" id="CHEBI:537519"/>
        <dbReference type="EC" id="1.1.1.3"/>
    </reaction>
</comment>
<dbReference type="RefSeq" id="WP_135763782.1">
    <property type="nucleotide sequence ID" value="NZ_RQHV01000042.1"/>
</dbReference>
<accession>A0A4R9LPL5</accession>
<dbReference type="InterPro" id="IPR001342">
    <property type="entry name" value="HDH_cat"/>
</dbReference>
<dbReference type="Pfam" id="PF01842">
    <property type="entry name" value="ACT"/>
    <property type="match status" value="1"/>
</dbReference>
<dbReference type="CDD" id="cd04881">
    <property type="entry name" value="ACT_HSDH-Hom"/>
    <property type="match status" value="1"/>
</dbReference>
<keyword evidence="7 13" id="KW-0791">Threonine biosynthesis</keyword>
<comment type="pathway">
    <text evidence="1 13">Amino-acid biosynthesis; L-threonine biosynthesis; L-threonine from L-aspartate: step 3/5.</text>
</comment>
<dbReference type="Pfam" id="PF00742">
    <property type="entry name" value="Homoserine_dh"/>
    <property type="match status" value="1"/>
</dbReference>
<name>A0A4R9LPL5_9LEPT</name>
<dbReference type="InterPro" id="IPR016204">
    <property type="entry name" value="HDH"/>
</dbReference>
<keyword evidence="9 13" id="KW-0560">Oxidoreductase</keyword>
<dbReference type="FunFam" id="3.30.360.10:FF:000005">
    <property type="entry name" value="Homoserine dehydrogenase"/>
    <property type="match status" value="1"/>
</dbReference>
<feature type="domain" description="ACT" evidence="15">
    <location>
        <begin position="347"/>
        <end position="427"/>
    </location>
</feature>
<evidence type="ECO:0000256" key="5">
    <source>
        <dbReference type="ARBA" id="ARBA00013376"/>
    </source>
</evidence>
<evidence type="ECO:0000256" key="1">
    <source>
        <dbReference type="ARBA" id="ARBA00005056"/>
    </source>
</evidence>
<evidence type="ECO:0000313" key="16">
    <source>
        <dbReference type="EMBL" id="TGN11024.1"/>
    </source>
</evidence>
<dbReference type="GO" id="GO:0009088">
    <property type="term" value="P:threonine biosynthetic process"/>
    <property type="evidence" value="ECO:0007669"/>
    <property type="project" value="UniProtKB-UniPathway"/>
</dbReference>
<dbReference type="UniPathway" id="UPA00050">
    <property type="reaction ID" value="UER00063"/>
</dbReference>
<dbReference type="PIRSF" id="PIRSF000098">
    <property type="entry name" value="Homoser_dehydrog"/>
    <property type="match status" value="1"/>
</dbReference>
<evidence type="ECO:0000256" key="4">
    <source>
        <dbReference type="ARBA" id="ARBA00013213"/>
    </source>
</evidence>
<dbReference type="GO" id="GO:0004412">
    <property type="term" value="F:homoserine dehydrogenase activity"/>
    <property type="evidence" value="ECO:0007669"/>
    <property type="project" value="UniProtKB-EC"/>
</dbReference>
<evidence type="ECO:0000256" key="2">
    <source>
        <dbReference type="ARBA" id="ARBA00005062"/>
    </source>
</evidence>
<evidence type="ECO:0000256" key="3">
    <source>
        <dbReference type="ARBA" id="ARBA00006753"/>
    </source>
</evidence>
<evidence type="ECO:0000259" key="15">
    <source>
        <dbReference type="PROSITE" id="PS51671"/>
    </source>
</evidence>
<dbReference type="PANTHER" id="PTHR43331:SF1">
    <property type="entry name" value="HOMOSERINE DEHYDROGENASE"/>
    <property type="match status" value="1"/>
</dbReference>
<dbReference type="InterPro" id="IPR002912">
    <property type="entry name" value="ACT_dom"/>
</dbReference>
<dbReference type="Pfam" id="PF03447">
    <property type="entry name" value="NAD_binding_3"/>
    <property type="match status" value="1"/>
</dbReference>
<dbReference type="Proteomes" id="UP000298264">
    <property type="component" value="Unassembled WGS sequence"/>
</dbReference>
<evidence type="ECO:0000256" key="6">
    <source>
        <dbReference type="ARBA" id="ARBA00022605"/>
    </source>
</evidence>
<comment type="pathway">
    <text evidence="2 13">Amino-acid biosynthesis; L-methionine biosynthesis via de novo pathway; L-homoserine from L-aspartate: step 3/3.</text>
</comment>
<dbReference type="GO" id="GO:0009086">
    <property type="term" value="P:methionine biosynthetic process"/>
    <property type="evidence" value="ECO:0007669"/>
    <property type="project" value="UniProtKB-KW"/>
</dbReference>
<dbReference type="NCBIfam" id="NF004976">
    <property type="entry name" value="PRK06349.1"/>
    <property type="match status" value="1"/>
</dbReference>
<dbReference type="SUPFAM" id="SSF55021">
    <property type="entry name" value="ACT-like"/>
    <property type="match status" value="1"/>
</dbReference>
<dbReference type="PROSITE" id="PS51671">
    <property type="entry name" value="ACT"/>
    <property type="match status" value="1"/>
</dbReference>
<dbReference type="FunFam" id="3.30.70.260:FF:000030">
    <property type="entry name" value="Homoserine dehydrogenase"/>
    <property type="match status" value="1"/>
</dbReference>
<evidence type="ECO:0000256" key="12">
    <source>
        <dbReference type="PIRSR" id="PIRSR000098-2"/>
    </source>
</evidence>
<evidence type="ECO:0000256" key="13">
    <source>
        <dbReference type="RuleBase" id="RU000579"/>
    </source>
</evidence>
<evidence type="ECO:0000256" key="8">
    <source>
        <dbReference type="ARBA" id="ARBA00022857"/>
    </source>
</evidence>
<dbReference type="SUPFAM" id="SSF55347">
    <property type="entry name" value="Glyceraldehyde-3-phosphate dehydrogenase-like, C-terminal domain"/>
    <property type="match status" value="1"/>
</dbReference>
<feature type="binding site" evidence="12">
    <location>
        <begin position="9"/>
        <end position="16"/>
    </location>
    <ligand>
        <name>NADP(+)</name>
        <dbReference type="ChEBI" id="CHEBI:58349"/>
    </ligand>
</feature>
<dbReference type="UniPathway" id="UPA00051">
    <property type="reaction ID" value="UER00465"/>
</dbReference>